<keyword evidence="2" id="KW-1133">Transmembrane helix</keyword>
<comment type="caution">
    <text evidence="3">The sequence shown here is derived from an EMBL/GenBank/DDBJ whole genome shotgun (WGS) entry which is preliminary data.</text>
</comment>
<name>A0ABS8YM59_9BACL</name>
<keyword evidence="4" id="KW-1185">Reference proteome</keyword>
<accession>A0ABS8YM59</accession>
<dbReference type="Proteomes" id="UP001199916">
    <property type="component" value="Unassembled WGS sequence"/>
</dbReference>
<evidence type="ECO:0000256" key="1">
    <source>
        <dbReference type="SAM" id="MobiDB-lite"/>
    </source>
</evidence>
<sequence length="77" mass="8554">MDVGAIMIFSLIIPILVLLGIISSKIIAGKGLPDSNYTPFDYITGHSAVEFHEEKEDKEEEDDQGDDKDKNKSKKKS</sequence>
<feature type="compositionally biased region" description="Acidic residues" evidence="1">
    <location>
        <begin position="56"/>
        <end position="66"/>
    </location>
</feature>
<dbReference type="EMBL" id="JAJNBZ010000019">
    <property type="protein sequence ID" value="MCE5171655.1"/>
    <property type="molecule type" value="Genomic_DNA"/>
</dbReference>
<dbReference type="Pfam" id="PF13131">
    <property type="entry name" value="DUF3951"/>
    <property type="match status" value="1"/>
</dbReference>
<feature type="region of interest" description="Disordered" evidence="1">
    <location>
        <begin position="51"/>
        <end position="77"/>
    </location>
</feature>
<feature type="transmembrane region" description="Helical" evidence="2">
    <location>
        <begin position="6"/>
        <end position="28"/>
    </location>
</feature>
<evidence type="ECO:0000313" key="4">
    <source>
        <dbReference type="Proteomes" id="UP001199916"/>
    </source>
</evidence>
<evidence type="ECO:0000256" key="2">
    <source>
        <dbReference type="SAM" id="Phobius"/>
    </source>
</evidence>
<keyword evidence="2" id="KW-0472">Membrane</keyword>
<keyword evidence="2" id="KW-0812">Transmembrane</keyword>
<protein>
    <submittedName>
        <fullName evidence="3">DUF3951 domain-containing protein</fullName>
    </submittedName>
</protein>
<gene>
    <name evidence="3" type="ORF">LQV63_20430</name>
</gene>
<proteinExistence type="predicted"/>
<dbReference type="InterPro" id="IPR025028">
    <property type="entry name" value="DUF3951"/>
</dbReference>
<organism evidence="3 4">
    <name type="scientific">Paenibacillus profundus</name>
    <dbReference type="NCBI Taxonomy" id="1173085"/>
    <lineage>
        <taxon>Bacteria</taxon>
        <taxon>Bacillati</taxon>
        <taxon>Bacillota</taxon>
        <taxon>Bacilli</taxon>
        <taxon>Bacillales</taxon>
        <taxon>Paenibacillaceae</taxon>
        <taxon>Paenibacillus</taxon>
    </lineage>
</organism>
<evidence type="ECO:0000313" key="3">
    <source>
        <dbReference type="EMBL" id="MCE5171655.1"/>
    </source>
</evidence>
<reference evidence="3 4" key="1">
    <citation type="submission" date="2021-11" db="EMBL/GenBank/DDBJ databases">
        <title>Draft genome sequence of Paenibacillus profundus YoMME, a new Gram-positive bacteria with exoelectrogenic properties.</title>
        <authorList>
            <person name="Hubenova Y."/>
            <person name="Hubenova E."/>
            <person name="Manasiev Y."/>
            <person name="Peykov S."/>
            <person name="Mitov M."/>
        </authorList>
    </citation>
    <scope>NUCLEOTIDE SEQUENCE [LARGE SCALE GENOMIC DNA]</scope>
    <source>
        <strain evidence="3 4">YoMME</strain>
    </source>
</reference>
<dbReference type="RefSeq" id="WP_019420596.1">
    <property type="nucleotide sequence ID" value="NZ_JAJNBZ010000019.1"/>
</dbReference>